<evidence type="ECO:0000259" key="2">
    <source>
        <dbReference type="Pfam" id="PF22725"/>
    </source>
</evidence>
<dbReference type="Proteomes" id="UP000235828">
    <property type="component" value="Chromosome B"/>
</dbReference>
<dbReference type="InterPro" id="IPR055170">
    <property type="entry name" value="GFO_IDH_MocA-like_dom"/>
</dbReference>
<dbReference type="AlphaFoldDB" id="A0A2N8ZJ03"/>
<reference evidence="3 4" key="1">
    <citation type="submission" date="2017-10" db="EMBL/GenBank/DDBJ databases">
        <authorList>
            <person name="Banno H."/>
            <person name="Chua N.-H."/>
        </authorList>
    </citation>
    <scope>NUCLEOTIDE SEQUENCE [LARGE SCALE GENOMIC DNA]</scope>
    <source>
        <strain evidence="3">Vibrio tapetis CECT4600</strain>
    </source>
</reference>
<evidence type="ECO:0000259" key="1">
    <source>
        <dbReference type="Pfam" id="PF01408"/>
    </source>
</evidence>
<dbReference type="InterPro" id="IPR036291">
    <property type="entry name" value="NAD(P)-bd_dom_sf"/>
</dbReference>
<evidence type="ECO:0000313" key="4">
    <source>
        <dbReference type="Proteomes" id="UP000235828"/>
    </source>
</evidence>
<protein>
    <submittedName>
        <fullName evidence="3">Putative NAD(P)-binding dehydrogenase</fullName>
    </submittedName>
</protein>
<sequence length="330" mass="36265">MIKLGIIGTNWITDSFIRAALASGQFELVSVYSRSADKGREFAKQYNADVTVFDDFNDFCQDTKTQAVYVASPNSLHCEQSIALLTAKKHVICEKPLGSNLSQVEAMYNTAQANNVVLFEAFKTPYLPNFGQLRNSLSEIAPLRKVLFNYCQYSSRYQKYLNGENPNTFNPEFSNGSIMDIGYYCVASAIELFGEPTSIFASADLLPSGVDGHGSVLMSYAGFDVMIAHSKVSNSSILSEVQGEKGALSIAHLSEAKQVTLHMNAEPAKDLTIESDELSMRYEAEHFALQIKNGEMDEAAVGRSLITARVITKIRKQTGVIFPADTSKVL</sequence>
<dbReference type="KEGG" id="vta:B0266"/>
<name>A0A2N8ZJ03_9VIBR</name>
<organism evidence="3 4">
    <name type="scientific">Vibrio tapetis subsp. tapetis</name>
    <dbReference type="NCBI Taxonomy" id="1671868"/>
    <lineage>
        <taxon>Bacteria</taxon>
        <taxon>Pseudomonadati</taxon>
        <taxon>Pseudomonadota</taxon>
        <taxon>Gammaproteobacteria</taxon>
        <taxon>Vibrionales</taxon>
        <taxon>Vibrionaceae</taxon>
        <taxon>Vibrio</taxon>
    </lineage>
</organism>
<dbReference type="GO" id="GO:0000166">
    <property type="term" value="F:nucleotide binding"/>
    <property type="evidence" value="ECO:0007669"/>
    <property type="project" value="InterPro"/>
</dbReference>
<dbReference type="OrthoDB" id="9774191at2"/>
<dbReference type="PANTHER" id="PTHR43054">
    <property type="match status" value="1"/>
</dbReference>
<dbReference type="RefSeq" id="WP_102524251.1">
    <property type="nucleotide sequence ID" value="NZ_LT960612.1"/>
</dbReference>
<dbReference type="Pfam" id="PF22725">
    <property type="entry name" value="GFO_IDH_MocA_C3"/>
    <property type="match status" value="1"/>
</dbReference>
<dbReference type="Gene3D" id="3.40.50.720">
    <property type="entry name" value="NAD(P)-binding Rossmann-like Domain"/>
    <property type="match status" value="1"/>
</dbReference>
<dbReference type="SUPFAM" id="SSF55347">
    <property type="entry name" value="Glyceraldehyde-3-phosphate dehydrogenase-like, C-terminal domain"/>
    <property type="match status" value="1"/>
</dbReference>
<gene>
    <name evidence="3" type="primary">ygjR</name>
    <name evidence="3" type="ORF">VTAP4600_B0266</name>
</gene>
<feature type="domain" description="GFO/IDH/MocA-like oxidoreductase" evidence="2">
    <location>
        <begin position="156"/>
        <end position="248"/>
    </location>
</feature>
<keyword evidence="4" id="KW-1185">Reference proteome</keyword>
<dbReference type="Gene3D" id="3.30.360.10">
    <property type="entry name" value="Dihydrodipicolinate Reductase, domain 2"/>
    <property type="match status" value="1"/>
</dbReference>
<dbReference type="EMBL" id="LT960612">
    <property type="protein sequence ID" value="SON51877.1"/>
    <property type="molecule type" value="Genomic_DNA"/>
</dbReference>
<dbReference type="Pfam" id="PF01408">
    <property type="entry name" value="GFO_IDH_MocA"/>
    <property type="match status" value="1"/>
</dbReference>
<proteinExistence type="predicted"/>
<feature type="domain" description="Gfo/Idh/MocA-like oxidoreductase N-terminal" evidence="1">
    <location>
        <begin position="2"/>
        <end position="121"/>
    </location>
</feature>
<evidence type="ECO:0000313" key="3">
    <source>
        <dbReference type="EMBL" id="SON51877.1"/>
    </source>
</evidence>
<dbReference type="InterPro" id="IPR000683">
    <property type="entry name" value="Gfo/Idh/MocA-like_OxRdtase_N"/>
</dbReference>
<dbReference type="SUPFAM" id="SSF51735">
    <property type="entry name" value="NAD(P)-binding Rossmann-fold domains"/>
    <property type="match status" value="1"/>
</dbReference>
<dbReference type="PANTHER" id="PTHR43054:SF1">
    <property type="entry name" value="SCYLLO-INOSITOL 2-DEHYDROGENASE (NADP(+)) IOLU"/>
    <property type="match status" value="1"/>
</dbReference>
<accession>A0A2N8ZJ03</accession>